<dbReference type="InterPro" id="IPR039425">
    <property type="entry name" value="RNA_pol_sigma-70-like"/>
</dbReference>
<dbReference type="Pfam" id="PF08281">
    <property type="entry name" value="Sigma70_r4_2"/>
    <property type="match status" value="1"/>
</dbReference>
<feature type="domain" description="RNA polymerase sigma factor 70 region 4 type 2" evidence="6">
    <location>
        <begin position="128"/>
        <end position="180"/>
    </location>
</feature>
<keyword evidence="4" id="KW-0804">Transcription</keyword>
<evidence type="ECO:0000313" key="7">
    <source>
        <dbReference type="EMBL" id="GAA0328851.1"/>
    </source>
</evidence>
<dbReference type="Proteomes" id="UP001500782">
    <property type="component" value="Unassembled WGS sequence"/>
</dbReference>
<dbReference type="NCBIfam" id="TIGR02937">
    <property type="entry name" value="sigma70-ECF"/>
    <property type="match status" value="1"/>
</dbReference>
<evidence type="ECO:0000256" key="3">
    <source>
        <dbReference type="ARBA" id="ARBA00023082"/>
    </source>
</evidence>
<keyword evidence="2" id="KW-0805">Transcription regulation</keyword>
<dbReference type="PANTHER" id="PTHR43133">
    <property type="entry name" value="RNA POLYMERASE ECF-TYPE SIGMA FACTO"/>
    <property type="match status" value="1"/>
</dbReference>
<dbReference type="Gene3D" id="1.10.1740.10">
    <property type="match status" value="1"/>
</dbReference>
<keyword evidence="3" id="KW-0731">Sigma factor</keyword>
<evidence type="ECO:0000256" key="1">
    <source>
        <dbReference type="ARBA" id="ARBA00010641"/>
    </source>
</evidence>
<evidence type="ECO:0000259" key="5">
    <source>
        <dbReference type="Pfam" id="PF04542"/>
    </source>
</evidence>
<dbReference type="InterPro" id="IPR013249">
    <property type="entry name" value="RNA_pol_sigma70_r4_t2"/>
</dbReference>
<feature type="domain" description="RNA polymerase sigma-70 region 2" evidence="5">
    <location>
        <begin position="30"/>
        <end position="94"/>
    </location>
</feature>
<dbReference type="EMBL" id="BAAADJ010000020">
    <property type="protein sequence ID" value="GAA0328851.1"/>
    <property type="molecule type" value="Genomic_DNA"/>
</dbReference>
<dbReference type="InterPro" id="IPR013324">
    <property type="entry name" value="RNA_pol_sigma_r3/r4-like"/>
</dbReference>
<dbReference type="SUPFAM" id="SSF88946">
    <property type="entry name" value="Sigma2 domain of RNA polymerase sigma factors"/>
    <property type="match status" value="1"/>
</dbReference>
<reference evidence="7 8" key="1">
    <citation type="journal article" date="2019" name="Int. J. Syst. Evol. Microbiol.">
        <title>The Global Catalogue of Microorganisms (GCM) 10K type strain sequencing project: providing services to taxonomists for standard genome sequencing and annotation.</title>
        <authorList>
            <consortium name="The Broad Institute Genomics Platform"/>
            <consortium name="The Broad Institute Genome Sequencing Center for Infectious Disease"/>
            <person name="Wu L."/>
            <person name="Ma J."/>
        </authorList>
    </citation>
    <scope>NUCLEOTIDE SEQUENCE [LARGE SCALE GENOMIC DNA]</scope>
    <source>
        <strain evidence="7 8">JCM 9731</strain>
    </source>
</reference>
<dbReference type="InterPro" id="IPR036388">
    <property type="entry name" value="WH-like_DNA-bd_sf"/>
</dbReference>
<proteinExistence type="inferred from homology"/>
<evidence type="ECO:0000313" key="8">
    <source>
        <dbReference type="Proteomes" id="UP001500782"/>
    </source>
</evidence>
<dbReference type="InterPro" id="IPR007627">
    <property type="entry name" value="RNA_pol_sigma70_r2"/>
</dbReference>
<comment type="similarity">
    <text evidence="1">Belongs to the sigma-70 factor family. ECF subfamily.</text>
</comment>
<sequence length="190" mass="22612">MIKLEGGRKIDIQPLINQVKLGNSHAFRLIVEQYQGYIFKVAYGILRNEQDAEDAAQDIFLKIYLSLPQYEHQGFKTWITRIATNHAIDMKRKAFRKREESSNSVYEDYQVPTNQSVENQYFKEAKLDLIRSRLNELPAGYRGVVFGFYIKEKSYQELAEEHEAQVKTIEMKLYRARKWMKENWEEDDFI</sequence>
<accession>A0ABN0W919</accession>
<dbReference type="RefSeq" id="WP_343798556.1">
    <property type="nucleotide sequence ID" value="NZ_BAAADJ010000020.1"/>
</dbReference>
<protein>
    <submittedName>
        <fullName evidence="7">RNA polymerase sigma factor</fullName>
    </submittedName>
</protein>
<gene>
    <name evidence="7" type="ORF">GCM10008967_19210</name>
</gene>
<keyword evidence="8" id="KW-1185">Reference proteome</keyword>
<organism evidence="7 8">
    <name type="scientific">Bacillus carboniphilus</name>
    <dbReference type="NCBI Taxonomy" id="86663"/>
    <lineage>
        <taxon>Bacteria</taxon>
        <taxon>Bacillati</taxon>
        <taxon>Bacillota</taxon>
        <taxon>Bacilli</taxon>
        <taxon>Bacillales</taxon>
        <taxon>Bacillaceae</taxon>
        <taxon>Bacillus</taxon>
    </lineage>
</organism>
<dbReference type="InterPro" id="IPR014284">
    <property type="entry name" value="RNA_pol_sigma-70_dom"/>
</dbReference>
<dbReference type="Gene3D" id="1.10.10.10">
    <property type="entry name" value="Winged helix-like DNA-binding domain superfamily/Winged helix DNA-binding domain"/>
    <property type="match status" value="1"/>
</dbReference>
<dbReference type="SUPFAM" id="SSF88659">
    <property type="entry name" value="Sigma3 and sigma4 domains of RNA polymerase sigma factors"/>
    <property type="match status" value="1"/>
</dbReference>
<evidence type="ECO:0000259" key="6">
    <source>
        <dbReference type="Pfam" id="PF08281"/>
    </source>
</evidence>
<dbReference type="PANTHER" id="PTHR43133:SF51">
    <property type="entry name" value="RNA POLYMERASE SIGMA FACTOR"/>
    <property type="match status" value="1"/>
</dbReference>
<dbReference type="InterPro" id="IPR013325">
    <property type="entry name" value="RNA_pol_sigma_r2"/>
</dbReference>
<evidence type="ECO:0000256" key="2">
    <source>
        <dbReference type="ARBA" id="ARBA00023015"/>
    </source>
</evidence>
<evidence type="ECO:0000256" key="4">
    <source>
        <dbReference type="ARBA" id="ARBA00023163"/>
    </source>
</evidence>
<dbReference type="Pfam" id="PF04542">
    <property type="entry name" value="Sigma70_r2"/>
    <property type="match status" value="1"/>
</dbReference>
<comment type="caution">
    <text evidence="7">The sequence shown here is derived from an EMBL/GenBank/DDBJ whole genome shotgun (WGS) entry which is preliminary data.</text>
</comment>
<name>A0ABN0W919_9BACI</name>